<organism evidence="8">
    <name type="scientific">Medioppia subpectinata</name>
    <dbReference type="NCBI Taxonomy" id="1979941"/>
    <lineage>
        <taxon>Eukaryota</taxon>
        <taxon>Metazoa</taxon>
        <taxon>Ecdysozoa</taxon>
        <taxon>Arthropoda</taxon>
        <taxon>Chelicerata</taxon>
        <taxon>Arachnida</taxon>
        <taxon>Acari</taxon>
        <taxon>Acariformes</taxon>
        <taxon>Sarcoptiformes</taxon>
        <taxon>Oribatida</taxon>
        <taxon>Brachypylina</taxon>
        <taxon>Oppioidea</taxon>
        <taxon>Oppiidae</taxon>
        <taxon>Medioppia</taxon>
    </lineage>
</organism>
<dbReference type="GO" id="GO:0031398">
    <property type="term" value="P:positive regulation of protein ubiquitination"/>
    <property type="evidence" value="ECO:0007669"/>
    <property type="project" value="TreeGrafter"/>
</dbReference>
<dbReference type="SUPFAM" id="SSF57924">
    <property type="entry name" value="Inhibitor of apoptosis (IAP) repeat"/>
    <property type="match status" value="1"/>
</dbReference>
<evidence type="ECO:0000256" key="4">
    <source>
        <dbReference type="ARBA" id="ARBA00022833"/>
    </source>
</evidence>
<feature type="region of interest" description="Disordered" evidence="6">
    <location>
        <begin position="249"/>
        <end position="280"/>
    </location>
</feature>
<dbReference type="InterPro" id="IPR050784">
    <property type="entry name" value="IAP"/>
</dbReference>
<evidence type="ECO:0000256" key="1">
    <source>
        <dbReference type="ARBA" id="ARBA00006672"/>
    </source>
</evidence>
<dbReference type="GO" id="GO:0005634">
    <property type="term" value="C:nucleus"/>
    <property type="evidence" value="ECO:0007669"/>
    <property type="project" value="TreeGrafter"/>
</dbReference>
<sequence>FLQLTTNWSLIYTIGYRDAVKCFHCGGGLAEWAAGDDPWVEHAKMFPDCSFLKLNKSHSFIRESRGGGGPDNNTTTSLSPEPMATTPPPTVMTTDDESVCRLVDEWMGADVVRELIGYNLYSRDVIKATLNRRYHTCRKPFDSFAQLFDAVSALADSRPDTHTAAVAQIASSVIEPHTRPSNGVAIDDNKPMDINNKCQPKASARRPMGASIAPTVALTMSSNVNTTTNKLVANTSPVASTPILLTSGSMDTNTTTTTVASSSSPISLSDQTSDQSLGSKPMLLLPPSPTSRLACKICLGAEIEVVFLPCGHQMACSECAQRLTDCPVCRQPIRGFVRTFFS</sequence>
<dbReference type="SMART" id="SM00184">
    <property type="entry name" value="RING"/>
    <property type="match status" value="1"/>
</dbReference>
<protein>
    <recommendedName>
        <fullName evidence="7">RING-type domain-containing protein</fullName>
    </recommendedName>
</protein>
<dbReference type="Gene3D" id="1.10.8.10">
    <property type="entry name" value="DNA helicase RuvA subunit, C-terminal domain"/>
    <property type="match status" value="1"/>
</dbReference>
<evidence type="ECO:0000313" key="9">
    <source>
        <dbReference type="Proteomes" id="UP000759131"/>
    </source>
</evidence>
<dbReference type="EMBL" id="OC861517">
    <property type="protein sequence ID" value="CAD7629517.1"/>
    <property type="molecule type" value="Genomic_DNA"/>
</dbReference>
<dbReference type="AlphaFoldDB" id="A0A7R9KUZ3"/>
<feature type="non-terminal residue" evidence="8">
    <location>
        <position position="1"/>
    </location>
</feature>
<dbReference type="GO" id="GO:0005737">
    <property type="term" value="C:cytoplasm"/>
    <property type="evidence" value="ECO:0007669"/>
    <property type="project" value="TreeGrafter"/>
</dbReference>
<dbReference type="EMBL" id="CAJPIZ010006942">
    <property type="protein sequence ID" value="CAG2109947.1"/>
    <property type="molecule type" value="Genomic_DNA"/>
</dbReference>
<dbReference type="PANTHER" id="PTHR10044:SF139">
    <property type="entry name" value="DEATH-ASSOCIATED INHIBITOR OF APOPTOSIS 2"/>
    <property type="match status" value="1"/>
</dbReference>
<dbReference type="GO" id="GO:0061630">
    <property type="term" value="F:ubiquitin protein ligase activity"/>
    <property type="evidence" value="ECO:0007669"/>
    <property type="project" value="TreeGrafter"/>
</dbReference>
<dbReference type="Pfam" id="PF00653">
    <property type="entry name" value="BIR"/>
    <property type="match status" value="1"/>
</dbReference>
<keyword evidence="2" id="KW-0479">Metal-binding</keyword>
<dbReference type="PROSITE" id="PS50089">
    <property type="entry name" value="ZF_RING_2"/>
    <property type="match status" value="1"/>
</dbReference>
<dbReference type="PROSITE" id="PS50143">
    <property type="entry name" value="BIR_REPEAT_2"/>
    <property type="match status" value="1"/>
</dbReference>
<dbReference type="Gene3D" id="1.10.1170.10">
    <property type="entry name" value="Inhibitor Of Apoptosis Protein (2mihbC-IAP-1), Chain A"/>
    <property type="match status" value="1"/>
</dbReference>
<feature type="domain" description="RING-type" evidence="7">
    <location>
        <begin position="295"/>
        <end position="330"/>
    </location>
</feature>
<dbReference type="InterPro" id="IPR001841">
    <property type="entry name" value="Znf_RING"/>
</dbReference>
<feature type="compositionally biased region" description="Low complexity" evidence="6">
    <location>
        <begin position="249"/>
        <end position="274"/>
    </location>
</feature>
<keyword evidence="9" id="KW-1185">Reference proteome</keyword>
<keyword evidence="3 5" id="KW-0863">Zinc-finger</keyword>
<gene>
    <name evidence="8" type="ORF">OSB1V03_LOCUS9933</name>
</gene>
<evidence type="ECO:0000259" key="7">
    <source>
        <dbReference type="PROSITE" id="PS50089"/>
    </source>
</evidence>
<accession>A0A7R9KUZ3</accession>
<dbReference type="Pfam" id="PF13920">
    <property type="entry name" value="zf-C3HC4_3"/>
    <property type="match status" value="1"/>
</dbReference>
<reference evidence="8" key="1">
    <citation type="submission" date="2020-11" db="EMBL/GenBank/DDBJ databases">
        <authorList>
            <person name="Tran Van P."/>
        </authorList>
    </citation>
    <scope>NUCLEOTIDE SEQUENCE</scope>
</reference>
<dbReference type="CDD" id="cd16510">
    <property type="entry name" value="RING-HC_IAPs"/>
    <property type="match status" value="1"/>
</dbReference>
<dbReference type="OrthoDB" id="6499534at2759"/>
<dbReference type="FunFam" id="1.10.1170.10:FF:000002">
    <property type="entry name" value="Baculoviral IAP repeat containing 7"/>
    <property type="match status" value="1"/>
</dbReference>
<dbReference type="GO" id="GO:0043027">
    <property type="term" value="F:cysteine-type endopeptidase inhibitor activity involved in apoptotic process"/>
    <property type="evidence" value="ECO:0007669"/>
    <property type="project" value="TreeGrafter"/>
</dbReference>
<dbReference type="GO" id="GO:0008270">
    <property type="term" value="F:zinc ion binding"/>
    <property type="evidence" value="ECO:0007669"/>
    <property type="project" value="UniProtKB-KW"/>
</dbReference>
<evidence type="ECO:0000256" key="2">
    <source>
        <dbReference type="ARBA" id="ARBA00022723"/>
    </source>
</evidence>
<dbReference type="GO" id="GO:0043066">
    <property type="term" value="P:negative regulation of apoptotic process"/>
    <property type="evidence" value="ECO:0007669"/>
    <property type="project" value="TreeGrafter"/>
</dbReference>
<name>A0A7R9KUZ3_9ACAR</name>
<dbReference type="Gene3D" id="1.10.533.10">
    <property type="entry name" value="Death Domain, Fas"/>
    <property type="match status" value="1"/>
</dbReference>
<dbReference type="InterPro" id="IPR001370">
    <property type="entry name" value="BIR_rpt"/>
</dbReference>
<keyword evidence="4" id="KW-0862">Zinc</keyword>
<evidence type="ECO:0000313" key="8">
    <source>
        <dbReference type="EMBL" id="CAD7629517.1"/>
    </source>
</evidence>
<evidence type="ECO:0000256" key="3">
    <source>
        <dbReference type="ARBA" id="ARBA00022771"/>
    </source>
</evidence>
<dbReference type="PANTHER" id="PTHR10044">
    <property type="entry name" value="INHIBITOR OF APOPTOSIS"/>
    <property type="match status" value="1"/>
</dbReference>
<dbReference type="SMART" id="SM00238">
    <property type="entry name" value="BIR"/>
    <property type="match status" value="1"/>
</dbReference>
<dbReference type="InterPro" id="IPR011029">
    <property type="entry name" value="DEATH-like_dom_sf"/>
</dbReference>
<evidence type="ECO:0000256" key="5">
    <source>
        <dbReference type="PROSITE-ProRule" id="PRU00175"/>
    </source>
</evidence>
<dbReference type="GO" id="GO:0051726">
    <property type="term" value="P:regulation of cell cycle"/>
    <property type="evidence" value="ECO:0007669"/>
    <property type="project" value="TreeGrafter"/>
</dbReference>
<evidence type="ECO:0000256" key="6">
    <source>
        <dbReference type="SAM" id="MobiDB-lite"/>
    </source>
</evidence>
<feature type="region of interest" description="Disordered" evidence="6">
    <location>
        <begin position="62"/>
        <end position="94"/>
    </location>
</feature>
<comment type="similarity">
    <text evidence="1">Belongs to the IAP family.</text>
</comment>
<proteinExistence type="inferred from homology"/>
<dbReference type="Proteomes" id="UP000759131">
    <property type="component" value="Unassembled WGS sequence"/>
</dbReference>